<keyword evidence="6" id="KW-1185">Reference proteome</keyword>
<dbReference type="EMBL" id="JBHRTB010000010">
    <property type="protein sequence ID" value="MFC3143605.1"/>
    <property type="molecule type" value="Genomic_DNA"/>
</dbReference>
<dbReference type="Pfam" id="PF03472">
    <property type="entry name" value="Autoind_bind"/>
    <property type="match status" value="1"/>
</dbReference>
<protein>
    <submittedName>
        <fullName evidence="5">Autoinducer binding domain-containing protein</fullName>
    </submittedName>
</protein>
<name>A0ABV7GTU0_9RHOB</name>
<evidence type="ECO:0000256" key="3">
    <source>
        <dbReference type="ARBA" id="ARBA00023163"/>
    </source>
</evidence>
<evidence type="ECO:0000313" key="5">
    <source>
        <dbReference type="EMBL" id="MFC3143605.1"/>
    </source>
</evidence>
<dbReference type="SUPFAM" id="SSF75516">
    <property type="entry name" value="Pheromone-binding domain of LuxR-like quorum-sensing transcription factors"/>
    <property type="match status" value="1"/>
</dbReference>
<reference evidence="6" key="1">
    <citation type="journal article" date="2019" name="Int. J. Syst. Evol. Microbiol.">
        <title>The Global Catalogue of Microorganisms (GCM) 10K type strain sequencing project: providing services to taxonomists for standard genome sequencing and annotation.</title>
        <authorList>
            <consortium name="The Broad Institute Genomics Platform"/>
            <consortium name="The Broad Institute Genome Sequencing Center for Infectious Disease"/>
            <person name="Wu L."/>
            <person name="Ma J."/>
        </authorList>
    </citation>
    <scope>NUCLEOTIDE SEQUENCE [LARGE SCALE GENOMIC DNA]</scope>
    <source>
        <strain evidence="6">KCTC 52366</strain>
    </source>
</reference>
<proteinExistence type="predicted"/>
<comment type="caution">
    <text evidence="5">The sequence shown here is derived from an EMBL/GenBank/DDBJ whole genome shotgun (WGS) entry which is preliminary data.</text>
</comment>
<sequence>MDKRANIAGLLHELDELCPLGFAIALHIKYNAPTFLFQTFPEKWTDAYARNGFVIKDPAVHWAFENTGFVRWRDLRQQDKSGVMEMSRDFGLNYGFTASIHNDHSRTLGGFARADRDYLDVEIHDICDKLQQLDVVTAGIQVLSKTDTDALQSMSIRMTHR</sequence>
<keyword evidence="2" id="KW-0238">DNA-binding</keyword>
<dbReference type="Gene3D" id="3.30.450.80">
    <property type="entry name" value="Transcription factor LuxR-like, autoinducer-binding domain"/>
    <property type="match status" value="1"/>
</dbReference>
<accession>A0ABV7GTU0</accession>
<organism evidence="5 6">
    <name type="scientific">Psychromarinibacter halotolerans</name>
    <dbReference type="NCBI Taxonomy" id="1775175"/>
    <lineage>
        <taxon>Bacteria</taxon>
        <taxon>Pseudomonadati</taxon>
        <taxon>Pseudomonadota</taxon>
        <taxon>Alphaproteobacteria</taxon>
        <taxon>Rhodobacterales</taxon>
        <taxon>Paracoccaceae</taxon>
        <taxon>Psychromarinibacter</taxon>
    </lineage>
</organism>
<keyword evidence="3" id="KW-0804">Transcription</keyword>
<evidence type="ECO:0000313" key="6">
    <source>
        <dbReference type="Proteomes" id="UP001595632"/>
    </source>
</evidence>
<keyword evidence="1" id="KW-0805">Transcription regulation</keyword>
<evidence type="ECO:0000256" key="2">
    <source>
        <dbReference type="ARBA" id="ARBA00023125"/>
    </source>
</evidence>
<evidence type="ECO:0000256" key="1">
    <source>
        <dbReference type="ARBA" id="ARBA00023015"/>
    </source>
</evidence>
<dbReference type="Proteomes" id="UP001595632">
    <property type="component" value="Unassembled WGS sequence"/>
</dbReference>
<feature type="domain" description="Transcription factor LuxR-like autoinducer-binding" evidence="4">
    <location>
        <begin position="32"/>
        <end position="124"/>
    </location>
</feature>
<dbReference type="InterPro" id="IPR005143">
    <property type="entry name" value="TF_LuxR_autoind-bd_dom"/>
</dbReference>
<evidence type="ECO:0000259" key="4">
    <source>
        <dbReference type="Pfam" id="PF03472"/>
    </source>
</evidence>
<dbReference type="InterPro" id="IPR036693">
    <property type="entry name" value="TF_LuxR_autoind-bd_dom_sf"/>
</dbReference>
<gene>
    <name evidence="5" type="ORF">ACFOGP_12860</name>
</gene>
<dbReference type="RefSeq" id="WP_275630889.1">
    <property type="nucleotide sequence ID" value="NZ_JARGYD010000001.1"/>
</dbReference>